<accession>A0ABR9ECZ5</accession>
<reference evidence="2 3" key="1">
    <citation type="submission" date="2015-03" db="EMBL/GenBank/DDBJ databases">
        <title>Genome sequence of Pseudoalteromonas aurantia.</title>
        <authorList>
            <person name="Xie B.-B."/>
            <person name="Rong J.-C."/>
            <person name="Qin Q.-L."/>
            <person name="Zhang Y.-Z."/>
        </authorList>
    </citation>
    <scope>NUCLEOTIDE SEQUENCE [LARGE SCALE GENOMIC DNA]</scope>
    <source>
        <strain evidence="2 3">208</strain>
    </source>
</reference>
<keyword evidence="1" id="KW-0812">Transmembrane</keyword>
<evidence type="ECO:0008006" key="4">
    <source>
        <dbReference type="Google" id="ProtNLM"/>
    </source>
</evidence>
<dbReference type="RefSeq" id="WP_192508078.1">
    <property type="nucleotide sequence ID" value="NZ_AQGV01000012.1"/>
</dbReference>
<name>A0ABR9ECZ5_9GAMM</name>
<evidence type="ECO:0000313" key="2">
    <source>
        <dbReference type="EMBL" id="MBE0368861.1"/>
    </source>
</evidence>
<comment type="caution">
    <text evidence="2">The sequence shown here is derived from an EMBL/GenBank/DDBJ whole genome shotgun (WGS) entry which is preliminary data.</text>
</comment>
<organism evidence="2 3">
    <name type="scientific">Pseudoalteromonas aurantia 208</name>
    <dbReference type="NCBI Taxonomy" id="1314867"/>
    <lineage>
        <taxon>Bacteria</taxon>
        <taxon>Pseudomonadati</taxon>
        <taxon>Pseudomonadota</taxon>
        <taxon>Gammaproteobacteria</taxon>
        <taxon>Alteromonadales</taxon>
        <taxon>Pseudoalteromonadaceae</taxon>
        <taxon>Pseudoalteromonas</taxon>
    </lineage>
</organism>
<dbReference type="EMBL" id="AQGV01000012">
    <property type="protein sequence ID" value="MBE0368861.1"/>
    <property type="molecule type" value="Genomic_DNA"/>
</dbReference>
<feature type="transmembrane region" description="Helical" evidence="1">
    <location>
        <begin position="33"/>
        <end position="52"/>
    </location>
</feature>
<proteinExistence type="predicted"/>
<evidence type="ECO:0000313" key="3">
    <source>
        <dbReference type="Proteomes" id="UP000615755"/>
    </source>
</evidence>
<gene>
    <name evidence="2" type="ORF">PAUR_a2579</name>
</gene>
<evidence type="ECO:0000256" key="1">
    <source>
        <dbReference type="SAM" id="Phobius"/>
    </source>
</evidence>
<keyword evidence="1" id="KW-0472">Membrane</keyword>
<protein>
    <recommendedName>
        <fullName evidence="4">NfeD-like C-terminal domain-containing protein</fullName>
    </recommendedName>
</protein>
<keyword evidence="1" id="KW-1133">Transmembrane helix</keyword>
<feature type="transmembrane region" description="Helical" evidence="1">
    <location>
        <begin position="7"/>
        <end position="27"/>
    </location>
</feature>
<dbReference type="Proteomes" id="UP000615755">
    <property type="component" value="Unassembled WGS sequence"/>
</dbReference>
<keyword evidence="3" id="KW-1185">Reference proteome</keyword>
<sequence>MYQHTQLAWTIWGIVAWIASFLAMAIVLMGNNAAILLFAGVLLLVAVVFYGLTIKVDQKAQQLSWWFGPGVAKKSLNFDEISSIKAVTNTFRHGIGMRITNDGWVYSVSGFRAVEITLNDGMKYRLGTNDQAALIDTMKDKVIIEPKLSEEGTTDEIETQLKKRKKDAFDMN</sequence>